<dbReference type="InterPro" id="IPR009057">
    <property type="entry name" value="Homeodomain-like_sf"/>
</dbReference>
<dbReference type="RefSeq" id="WP_070932751.1">
    <property type="nucleotide sequence ID" value="NZ_MIPT01000001.1"/>
</dbReference>
<dbReference type="PANTHER" id="PTHR30055">
    <property type="entry name" value="HTH-TYPE TRANSCRIPTIONAL REGULATOR RUTR"/>
    <property type="match status" value="1"/>
</dbReference>
<keyword evidence="3" id="KW-0804">Transcription</keyword>
<evidence type="ECO:0000256" key="3">
    <source>
        <dbReference type="ARBA" id="ARBA00023163"/>
    </source>
</evidence>
<dbReference type="AlphaFoldDB" id="A0A1S1H9V7"/>
<dbReference type="InterPro" id="IPR050109">
    <property type="entry name" value="HTH-type_TetR-like_transc_reg"/>
</dbReference>
<evidence type="ECO:0000313" key="6">
    <source>
        <dbReference type="EMBL" id="OHT18979.1"/>
    </source>
</evidence>
<comment type="caution">
    <text evidence="6">The sequence shown here is derived from an EMBL/GenBank/DDBJ whole genome shotgun (WGS) entry which is preliminary data.</text>
</comment>
<keyword evidence="2 4" id="KW-0238">DNA-binding</keyword>
<dbReference type="Pfam" id="PF00440">
    <property type="entry name" value="TetR_N"/>
    <property type="match status" value="1"/>
</dbReference>
<name>A0A1S1H9V7_9SPHN</name>
<dbReference type="EMBL" id="MIPT01000001">
    <property type="protein sequence ID" value="OHT18979.1"/>
    <property type="molecule type" value="Genomic_DNA"/>
</dbReference>
<dbReference type="SUPFAM" id="SSF48498">
    <property type="entry name" value="Tetracyclin repressor-like, C-terminal domain"/>
    <property type="match status" value="1"/>
</dbReference>
<dbReference type="GO" id="GO:0003700">
    <property type="term" value="F:DNA-binding transcription factor activity"/>
    <property type="evidence" value="ECO:0007669"/>
    <property type="project" value="TreeGrafter"/>
</dbReference>
<dbReference type="Proteomes" id="UP000179467">
    <property type="component" value="Unassembled WGS sequence"/>
</dbReference>
<organism evidence="6 7">
    <name type="scientific">Edaphosphingomonas haloaromaticamans</name>
    <dbReference type="NCBI Taxonomy" id="653954"/>
    <lineage>
        <taxon>Bacteria</taxon>
        <taxon>Pseudomonadati</taxon>
        <taxon>Pseudomonadota</taxon>
        <taxon>Alphaproteobacteria</taxon>
        <taxon>Sphingomonadales</taxon>
        <taxon>Rhizorhabdaceae</taxon>
        <taxon>Edaphosphingomonas</taxon>
    </lineage>
</organism>
<dbReference type="OrthoDB" id="9816431at2"/>
<dbReference type="SUPFAM" id="SSF46689">
    <property type="entry name" value="Homeodomain-like"/>
    <property type="match status" value="1"/>
</dbReference>
<evidence type="ECO:0000259" key="5">
    <source>
        <dbReference type="PROSITE" id="PS50977"/>
    </source>
</evidence>
<dbReference type="InterPro" id="IPR001647">
    <property type="entry name" value="HTH_TetR"/>
</dbReference>
<keyword evidence="1" id="KW-0805">Transcription regulation</keyword>
<reference evidence="6 7" key="1">
    <citation type="submission" date="2016-09" db="EMBL/GenBank/DDBJ databases">
        <title>Metabolic pathway, cell adaptation mechanisms and a novel monoxygenase revealed through proteogenomic-transcription analysis of a Sphingomonas haloaromaticamans strain degrading the fungicide ortho-phenylphenol.</title>
        <authorList>
            <person name="Perruchon C."/>
            <person name="Papadopoulou E.S."/>
            <person name="Rousidou C."/>
            <person name="Vasileiadis S."/>
            <person name="Tanou G."/>
            <person name="Amoutzias G."/>
            <person name="Molassiotis A."/>
            <person name="Karpouzas D.G."/>
        </authorList>
    </citation>
    <scope>NUCLEOTIDE SEQUENCE [LARGE SCALE GENOMIC DNA]</scope>
    <source>
        <strain evidence="6 7">P3</strain>
    </source>
</reference>
<evidence type="ECO:0000256" key="4">
    <source>
        <dbReference type="PROSITE-ProRule" id="PRU00335"/>
    </source>
</evidence>
<dbReference type="Pfam" id="PF14246">
    <property type="entry name" value="TetR_C_7"/>
    <property type="match status" value="1"/>
</dbReference>
<proteinExistence type="predicted"/>
<accession>A0A1S1H9V7</accession>
<dbReference type="PANTHER" id="PTHR30055:SF146">
    <property type="entry name" value="HTH-TYPE TRANSCRIPTIONAL DUAL REGULATOR CECR"/>
    <property type="match status" value="1"/>
</dbReference>
<gene>
    <name evidence="6" type="ORF">BHE75_00959</name>
</gene>
<dbReference type="Gene3D" id="1.10.10.60">
    <property type="entry name" value="Homeodomain-like"/>
    <property type="match status" value="1"/>
</dbReference>
<feature type="domain" description="HTH tetR-type" evidence="5">
    <location>
        <begin position="15"/>
        <end position="75"/>
    </location>
</feature>
<dbReference type="Gene3D" id="1.10.357.10">
    <property type="entry name" value="Tetracycline Repressor, domain 2"/>
    <property type="match status" value="1"/>
</dbReference>
<protein>
    <submittedName>
        <fullName evidence="6">Bacterial regulatory protein, tetR family</fullName>
    </submittedName>
</protein>
<dbReference type="InterPro" id="IPR036271">
    <property type="entry name" value="Tet_transcr_reg_TetR-rel_C_sf"/>
</dbReference>
<feature type="DNA-binding region" description="H-T-H motif" evidence="4">
    <location>
        <begin position="38"/>
        <end position="57"/>
    </location>
</feature>
<dbReference type="InterPro" id="IPR039536">
    <property type="entry name" value="TetR_C_Proteobacteria"/>
</dbReference>
<dbReference type="PROSITE" id="PS50977">
    <property type="entry name" value="HTH_TETR_2"/>
    <property type="match status" value="1"/>
</dbReference>
<evidence type="ECO:0000313" key="7">
    <source>
        <dbReference type="Proteomes" id="UP000179467"/>
    </source>
</evidence>
<evidence type="ECO:0000256" key="2">
    <source>
        <dbReference type="ARBA" id="ARBA00023125"/>
    </source>
</evidence>
<dbReference type="GO" id="GO:0000976">
    <property type="term" value="F:transcription cis-regulatory region binding"/>
    <property type="evidence" value="ECO:0007669"/>
    <property type="project" value="TreeGrafter"/>
</dbReference>
<keyword evidence="7" id="KW-1185">Reference proteome</keyword>
<dbReference type="FunFam" id="1.10.10.60:FF:000141">
    <property type="entry name" value="TetR family transcriptional regulator"/>
    <property type="match status" value="1"/>
</dbReference>
<dbReference type="PRINTS" id="PR00455">
    <property type="entry name" value="HTHTETR"/>
</dbReference>
<evidence type="ECO:0000256" key="1">
    <source>
        <dbReference type="ARBA" id="ARBA00023015"/>
    </source>
</evidence>
<sequence length="209" mass="23465">MTAVTLKDRRDARKQDRRETILAVAARSFLEKGYAATSMSAIAATLGGSKGTLWSYFPSKEALFEAVLDHQTVAYRRDLEHALDLAGDLRETLTRFCRNFLEKVTSPDALALHRLVQAEHQRFPEVGRIFYERAPRATQRLLSAYLERCIANGWLRPGDSLRMARRLVGLCISGCHQRLMWGVGPASLPEAIEEDVADAVEIFIRAYAA</sequence>